<comment type="caution">
    <text evidence="2">The sequence shown here is derived from an EMBL/GenBank/DDBJ whole genome shotgun (WGS) entry which is preliminary data.</text>
</comment>
<gene>
    <name evidence="2" type="ORF">AK812_SmicGene2213</name>
</gene>
<dbReference type="OrthoDB" id="472262at2759"/>
<protein>
    <submittedName>
        <fullName evidence="2">Uncharacterized protein</fullName>
    </submittedName>
</protein>
<accession>A0A1Q9F220</accession>
<name>A0A1Q9F220_SYMMI</name>
<feature type="region of interest" description="Disordered" evidence="1">
    <location>
        <begin position="308"/>
        <end position="354"/>
    </location>
</feature>
<dbReference type="Proteomes" id="UP000186817">
    <property type="component" value="Unassembled WGS sequence"/>
</dbReference>
<dbReference type="EMBL" id="LSRX01000024">
    <property type="protein sequence ID" value="OLQ13740.1"/>
    <property type="molecule type" value="Genomic_DNA"/>
</dbReference>
<feature type="compositionally biased region" description="Polar residues" evidence="1">
    <location>
        <begin position="308"/>
        <end position="318"/>
    </location>
</feature>
<sequence length="354" mass="38483">MTAAREVVKRFQTGESTYSYDGAQVLRAEDNPYHEYADGYSPDVTDPLDPKEVDPLWFASLPSGGPDQALQTLPEPKTGPFGHDQNMGHWYQDSAGKDIQAYKYPEAYAEQAQTLKATGGDIFHLLKGSGTKQANWFDASVSQYDAYGRPKNPYPGNPELLIYQGYQQQAANVSLACADAGCNASATLSLGQADRSELRNCRLSVQVMPTDFGPEKVVEFIKVNDHLVSLNCQPSSNARCDEAASSQFYTCVNGLEVQSLLNTQGSLNISAKISAGVNRSSCAYEGKLLYAVPQLTCLVGKPPDANATGFQNGPQSSPVKLDLRQQKPPVKLALAQEHAERGLRGRRDAEVSEH</sequence>
<dbReference type="AlphaFoldDB" id="A0A1Q9F220"/>
<proteinExistence type="predicted"/>
<reference evidence="2 3" key="1">
    <citation type="submission" date="2016-02" db="EMBL/GenBank/DDBJ databases">
        <title>Genome analysis of coral dinoflagellate symbionts highlights evolutionary adaptations to a symbiotic lifestyle.</title>
        <authorList>
            <person name="Aranda M."/>
            <person name="Li Y."/>
            <person name="Liew Y.J."/>
            <person name="Baumgarten S."/>
            <person name="Simakov O."/>
            <person name="Wilson M."/>
            <person name="Piel J."/>
            <person name="Ashoor H."/>
            <person name="Bougouffa S."/>
            <person name="Bajic V.B."/>
            <person name="Ryu T."/>
            <person name="Ravasi T."/>
            <person name="Bayer T."/>
            <person name="Micklem G."/>
            <person name="Kim H."/>
            <person name="Bhak J."/>
            <person name="Lajeunesse T.C."/>
            <person name="Voolstra C.R."/>
        </authorList>
    </citation>
    <scope>NUCLEOTIDE SEQUENCE [LARGE SCALE GENOMIC DNA]</scope>
    <source>
        <strain evidence="2 3">CCMP2467</strain>
    </source>
</reference>
<feature type="compositionally biased region" description="Basic and acidic residues" evidence="1">
    <location>
        <begin position="337"/>
        <end position="354"/>
    </location>
</feature>
<evidence type="ECO:0000256" key="1">
    <source>
        <dbReference type="SAM" id="MobiDB-lite"/>
    </source>
</evidence>
<organism evidence="2 3">
    <name type="scientific">Symbiodinium microadriaticum</name>
    <name type="common">Dinoflagellate</name>
    <name type="synonym">Zooxanthella microadriatica</name>
    <dbReference type="NCBI Taxonomy" id="2951"/>
    <lineage>
        <taxon>Eukaryota</taxon>
        <taxon>Sar</taxon>
        <taxon>Alveolata</taxon>
        <taxon>Dinophyceae</taxon>
        <taxon>Suessiales</taxon>
        <taxon>Symbiodiniaceae</taxon>
        <taxon>Symbiodinium</taxon>
    </lineage>
</organism>
<evidence type="ECO:0000313" key="3">
    <source>
        <dbReference type="Proteomes" id="UP000186817"/>
    </source>
</evidence>
<evidence type="ECO:0000313" key="2">
    <source>
        <dbReference type="EMBL" id="OLQ13740.1"/>
    </source>
</evidence>
<keyword evidence="3" id="KW-1185">Reference proteome</keyword>